<evidence type="ECO:0000259" key="5">
    <source>
        <dbReference type="Pfam" id="PF00890"/>
    </source>
</evidence>
<evidence type="ECO:0000256" key="4">
    <source>
        <dbReference type="ARBA" id="ARBA00023002"/>
    </source>
</evidence>
<name>A0A7T4QZC8_9GAMM</name>
<organism evidence="6 7">
    <name type="scientific">Spongiibacter nanhainus</name>
    <dbReference type="NCBI Taxonomy" id="2794344"/>
    <lineage>
        <taxon>Bacteria</taxon>
        <taxon>Pseudomonadati</taxon>
        <taxon>Pseudomonadota</taxon>
        <taxon>Gammaproteobacteria</taxon>
        <taxon>Cellvibrionales</taxon>
        <taxon>Spongiibacteraceae</taxon>
        <taxon>Spongiibacter</taxon>
    </lineage>
</organism>
<dbReference type="InterPro" id="IPR036188">
    <property type="entry name" value="FAD/NAD-bd_sf"/>
</dbReference>
<comment type="cofactor">
    <cofactor evidence="1">
        <name>FAD</name>
        <dbReference type="ChEBI" id="CHEBI:57692"/>
    </cofactor>
</comment>
<dbReference type="InterPro" id="IPR003953">
    <property type="entry name" value="FAD-dep_OxRdtase_2_FAD-bd"/>
</dbReference>
<dbReference type="Gene3D" id="3.50.50.60">
    <property type="entry name" value="FAD/NAD(P)-binding domain"/>
    <property type="match status" value="1"/>
</dbReference>
<evidence type="ECO:0000313" key="7">
    <source>
        <dbReference type="Proteomes" id="UP000596063"/>
    </source>
</evidence>
<feature type="domain" description="FAD-dependent oxidoreductase 2 FAD-binding" evidence="5">
    <location>
        <begin position="26"/>
        <end position="464"/>
    </location>
</feature>
<reference evidence="6 7" key="1">
    <citation type="submission" date="2020-12" db="EMBL/GenBank/DDBJ databases">
        <authorList>
            <person name="Shan Y."/>
        </authorList>
    </citation>
    <scope>NUCLEOTIDE SEQUENCE [LARGE SCALE GENOMIC DNA]</scope>
    <source>
        <strain evidence="7">csc3.9</strain>
    </source>
</reference>
<dbReference type="Proteomes" id="UP000596063">
    <property type="component" value="Chromosome"/>
</dbReference>
<dbReference type="SUPFAM" id="SSF51905">
    <property type="entry name" value="FAD/NAD(P)-binding domain"/>
    <property type="match status" value="1"/>
</dbReference>
<evidence type="ECO:0000313" key="6">
    <source>
        <dbReference type="EMBL" id="QQD17604.1"/>
    </source>
</evidence>
<evidence type="ECO:0000256" key="3">
    <source>
        <dbReference type="ARBA" id="ARBA00022827"/>
    </source>
</evidence>
<sequence length="497" mass="53129">MNSSNKTSPSHPRLSSDINHWDIDTDVAIIGFGGAGACAAIEAADAGAKVDLFELASASGGSTALSSAEIYMGGNGGTAVQQACGYSDDTENMLSYLRACFGNQADEAKLRSYCENSLNHYQWLTGLGVPFKMSELKERAIMALTDDCLLYTGNEKAYPFPEAAQPIPRGHNLEIEGDNGGPLLMKILTEAVADRGVNVHYESRALTLIIDDNQEVVGVVVRVDQEEINVRARRGVILCAGGFCMNEEMVRKYAPTFDCGLTPIGNPGDTGSGILMGQGVGAATVNMHECFVSLPYYPPSSLTYGILINDKGQRFINEDCYHGRVGYNTLLEQRNSKRIYLVTDVAGYGDYEKMSYLGAQVAGTGDTIEELEGELELPAGSLDYTLSSYNRHAAEGQDPSYHKSAEWLRPIEAPYVALDCTLGRGPFYPFFTLGGLDSLPTGEVLNTGGEVIAGLYAAGRTTAGIPRTASGYASGMSVGDATYFGRLAGQTAAKRDC</sequence>
<evidence type="ECO:0000256" key="2">
    <source>
        <dbReference type="ARBA" id="ARBA00022630"/>
    </source>
</evidence>
<dbReference type="GO" id="GO:0008202">
    <property type="term" value="P:steroid metabolic process"/>
    <property type="evidence" value="ECO:0007669"/>
    <property type="project" value="UniProtKB-ARBA"/>
</dbReference>
<gene>
    <name evidence="6" type="ORF">I6N98_14785</name>
</gene>
<evidence type="ECO:0000256" key="1">
    <source>
        <dbReference type="ARBA" id="ARBA00001974"/>
    </source>
</evidence>
<dbReference type="AlphaFoldDB" id="A0A7T4QZC8"/>
<keyword evidence="2" id="KW-0285">Flavoprotein</keyword>
<protein>
    <submittedName>
        <fullName evidence="6">FAD-dependent oxidoreductase</fullName>
    </submittedName>
</protein>
<keyword evidence="7" id="KW-1185">Reference proteome</keyword>
<dbReference type="EMBL" id="CP066167">
    <property type="protein sequence ID" value="QQD17604.1"/>
    <property type="molecule type" value="Genomic_DNA"/>
</dbReference>
<dbReference type="InterPro" id="IPR027477">
    <property type="entry name" value="Succ_DH/fumarate_Rdtase_cat_sf"/>
</dbReference>
<dbReference type="Gene3D" id="3.90.700.10">
    <property type="entry name" value="Succinate dehydrogenase/fumarate reductase flavoprotein, catalytic domain"/>
    <property type="match status" value="1"/>
</dbReference>
<dbReference type="KEGG" id="snan:I6N98_14785"/>
<keyword evidence="3" id="KW-0274">FAD</keyword>
<dbReference type="PANTHER" id="PTHR43400:SF10">
    <property type="entry name" value="3-OXOSTEROID 1-DEHYDROGENASE"/>
    <property type="match status" value="1"/>
</dbReference>
<dbReference type="GO" id="GO:0016491">
    <property type="term" value="F:oxidoreductase activity"/>
    <property type="evidence" value="ECO:0007669"/>
    <property type="project" value="UniProtKB-KW"/>
</dbReference>
<dbReference type="PRINTS" id="PR00411">
    <property type="entry name" value="PNDRDTASEI"/>
</dbReference>
<dbReference type="NCBIfam" id="NF005510">
    <property type="entry name" value="PRK07121.1-3"/>
    <property type="match status" value="1"/>
</dbReference>
<dbReference type="InterPro" id="IPR050315">
    <property type="entry name" value="FAD-oxidoreductase_2"/>
</dbReference>
<dbReference type="PANTHER" id="PTHR43400">
    <property type="entry name" value="FUMARATE REDUCTASE"/>
    <property type="match status" value="1"/>
</dbReference>
<proteinExistence type="predicted"/>
<accession>A0A7T4QZC8</accession>
<dbReference type="Pfam" id="PF00890">
    <property type="entry name" value="FAD_binding_2"/>
    <property type="match status" value="1"/>
</dbReference>
<dbReference type="RefSeq" id="WP_198569103.1">
    <property type="nucleotide sequence ID" value="NZ_CP066167.1"/>
</dbReference>
<dbReference type="SUPFAM" id="SSF56425">
    <property type="entry name" value="Succinate dehydrogenase/fumarate reductase flavoprotein, catalytic domain"/>
    <property type="match status" value="1"/>
</dbReference>
<keyword evidence="4" id="KW-0560">Oxidoreductase</keyword>